<name>A0A6G1X2T2_9BACI</name>
<dbReference type="InterPro" id="IPR003691">
    <property type="entry name" value="FluC"/>
</dbReference>
<dbReference type="EMBL" id="WJNH01000001">
    <property type="protein sequence ID" value="MRG85138.1"/>
    <property type="molecule type" value="Genomic_DNA"/>
</dbReference>
<dbReference type="GO" id="GO:0062054">
    <property type="term" value="F:fluoride channel activity"/>
    <property type="evidence" value="ECO:0007669"/>
    <property type="project" value="UniProtKB-UniRule"/>
</dbReference>
<feature type="transmembrane region" description="Helical" evidence="10">
    <location>
        <begin position="34"/>
        <end position="52"/>
    </location>
</feature>
<accession>A0A6G1X2T2</accession>
<dbReference type="NCBIfam" id="TIGR00494">
    <property type="entry name" value="crcB"/>
    <property type="match status" value="1"/>
</dbReference>
<comment type="similarity">
    <text evidence="7 10">Belongs to the fluoride channel Fluc/FEX (TC 1.A.43) family.</text>
</comment>
<evidence type="ECO:0000313" key="11">
    <source>
        <dbReference type="EMBL" id="MRG85138.1"/>
    </source>
</evidence>
<proteinExistence type="inferred from homology"/>
<keyword evidence="4 10" id="KW-1133">Transmembrane helix</keyword>
<dbReference type="Proteomes" id="UP000480185">
    <property type="component" value="Unassembled WGS sequence"/>
</dbReference>
<dbReference type="RefSeq" id="WP_153727085.1">
    <property type="nucleotide sequence ID" value="NZ_WJNH01000001.1"/>
</dbReference>
<evidence type="ECO:0000313" key="12">
    <source>
        <dbReference type="Proteomes" id="UP000480185"/>
    </source>
</evidence>
<keyword evidence="10" id="KW-0813">Transport</keyword>
<comment type="activity regulation">
    <text evidence="10">Na(+) is not transported, but it plays an essential structural role and its presence is essential for fluoride channel function.</text>
</comment>
<keyword evidence="10" id="KW-0406">Ion transport</keyword>
<keyword evidence="6 10" id="KW-0407">Ion channel</keyword>
<evidence type="ECO:0000256" key="8">
    <source>
        <dbReference type="ARBA" id="ARBA00035585"/>
    </source>
</evidence>
<evidence type="ECO:0000256" key="10">
    <source>
        <dbReference type="HAMAP-Rule" id="MF_00454"/>
    </source>
</evidence>
<reference evidence="11 12" key="1">
    <citation type="submission" date="2019-11" db="EMBL/GenBank/DDBJ databases">
        <authorList>
            <person name="Li J."/>
        </authorList>
    </citation>
    <scope>NUCLEOTIDE SEQUENCE [LARGE SCALE GENOMIC DNA]</scope>
    <source>
        <strain evidence="11 12">J4</strain>
    </source>
</reference>
<keyword evidence="5 10" id="KW-0472">Membrane</keyword>
<evidence type="ECO:0000256" key="7">
    <source>
        <dbReference type="ARBA" id="ARBA00035120"/>
    </source>
</evidence>
<organism evidence="11 12">
    <name type="scientific">Salinibacillus xinjiangensis</name>
    <dbReference type="NCBI Taxonomy" id="1229268"/>
    <lineage>
        <taxon>Bacteria</taxon>
        <taxon>Bacillati</taxon>
        <taxon>Bacillota</taxon>
        <taxon>Bacilli</taxon>
        <taxon>Bacillales</taxon>
        <taxon>Bacillaceae</taxon>
        <taxon>Salinibacillus</taxon>
    </lineage>
</organism>
<feature type="binding site" evidence="10">
    <location>
        <position position="70"/>
    </location>
    <ligand>
        <name>Na(+)</name>
        <dbReference type="ChEBI" id="CHEBI:29101"/>
        <note>structural</note>
    </ligand>
</feature>
<evidence type="ECO:0000256" key="4">
    <source>
        <dbReference type="ARBA" id="ARBA00022989"/>
    </source>
</evidence>
<comment type="caution">
    <text evidence="11">The sequence shown here is derived from an EMBL/GenBank/DDBJ whole genome shotgun (WGS) entry which is preliminary data.</text>
</comment>
<keyword evidence="10" id="KW-0479">Metal-binding</keyword>
<keyword evidence="3 10" id="KW-0812">Transmembrane</keyword>
<comment type="subcellular location">
    <subcellularLocation>
        <location evidence="1 10">Cell membrane</location>
        <topology evidence="1 10">Multi-pass membrane protein</topology>
    </subcellularLocation>
</comment>
<feature type="transmembrane region" description="Helical" evidence="10">
    <location>
        <begin position="64"/>
        <end position="85"/>
    </location>
</feature>
<evidence type="ECO:0000256" key="6">
    <source>
        <dbReference type="ARBA" id="ARBA00023303"/>
    </source>
</evidence>
<feature type="transmembrane region" description="Helical" evidence="10">
    <location>
        <begin position="91"/>
        <end position="111"/>
    </location>
</feature>
<dbReference type="OrthoDB" id="9799631at2"/>
<protein>
    <recommendedName>
        <fullName evidence="10">Fluoride-specific ion channel FluC</fullName>
    </recommendedName>
</protein>
<keyword evidence="2 10" id="KW-1003">Cell membrane</keyword>
<dbReference type="GO" id="GO:0140114">
    <property type="term" value="P:cellular detoxification of fluoride"/>
    <property type="evidence" value="ECO:0007669"/>
    <property type="project" value="UniProtKB-UniRule"/>
</dbReference>
<dbReference type="PANTHER" id="PTHR28259">
    <property type="entry name" value="FLUORIDE EXPORT PROTEIN 1-RELATED"/>
    <property type="match status" value="1"/>
</dbReference>
<dbReference type="PANTHER" id="PTHR28259:SF1">
    <property type="entry name" value="FLUORIDE EXPORT PROTEIN 1-RELATED"/>
    <property type="match status" value="1"/>
</dbReference>
<evidence type="ECO:0000256" key="2">
    <source>
        <dbReference type="ARBA" id="ARBA00022475"/>
    </source>
</evidence>
<comment type="catalytic activity">
    <reaction evidence="8">
        <text>fluoride(in) = fluoride(out)</text>
        <dbReference type="Rhea" id="RHEA:76159"/>
        <dbReference type="ChEBI" id="CHEBI:17051"/>
    </reaction>
    <physiologicalReaction direction="left-to-right" evidence="8">
        <dbReference type="Rhea" id="RHEA:76160"/>
    </physiologicalReaction>
</comment>
<feature type="binding site" evidence="10">
    <location>
        <position position="73"/>
    </location>
    <ligand>
        <name>Na(+)</name>
        <dbReference type="ChEBI" id="CHEBI:29101"/>
        <note>structural</note>
    </ligand>
</feature>
<dbReference type="HAMAP" id="MF_00454">
    <property type="entry name" value="FluC"/>
    <property type="match status" value="1"/>
</dbReference>
<evidence type="ECO:0000256" key="9">
    <source>
        <dbReference type="ARBA" id="ARBA00049940"/>
    </source>
</evidence>
<feature type="transmembrane region" description="Helical" evidence="10">
    <location>
        <begin position="5"/>
        <end position="28"/>
    </location>
</feature>
<dbReference type="Pfam" id="PF02537">
    <property type="entry name" value="CRCB"/>
    <property type="match status" value="1"/>
</dbReference>
<comment type="function">
    <text evidence="9 10">Fluoride-specific ion channel. Important for reducing fluoride concentration in the cell, thus reducing its toxicity.</text>
</comment>
<evidence type="ECO:0000256" key="5">
    <source>
        <dbReference type="ARBA" id="ARBA00023136"/>
    </source>
</evidence>
<evidence type="ECO:0000256" key="3">
    <source>
        <dbReference type="ARBA" id="ARBA00022692"/>
    </source>
</evidence>
<evidence type="ECO:0000256" key="1">
    <source>
        <dbReference type="ARBA" id="ARBA00004651"/>
    </source>
</evidence>
<sequence length="125" mass="13564">MPAKLWIGIAVGGGIGASLRYIIIVLIVSEGFPFASLTANLIGCFLLPYILLLPNVDPDVKKMIGTGVIGSFTTFSTFSVESIELLQSGQIFFFFTYFMISLLGGIGLSALSYRWMVMRNRGVQG</sequence>
<dbReference type="GO" id="GO:0005886">
    <property type="term" value="C:plasma membrane"/>
    <property type="evidence" value="ECO:0007669"/>
    <property type="project" value="UniProtKB-SubCell"/>
</dbReference>
<keyword evidence="12" id="KW-1185">Reference proteome</keyword>
<dbReference type="AlphaFoldDB" id="A0A6G1X2T2"/>
<gene>
    <name evidence="10 11" type="primary">crcB</name>
    <name evidence="10" type="synonym">fluC</name>
    <name evidence="11" type="ORF">GH754_02215</name>
</gene>
<keyword evidence="10" id="KW-0915">Sodium</keyword>
<dbReference type="GO" id="GO:0046872">
    <property type="term" value="F:metal ion binding"/>
    <property type="evidence" value="ECO:0007669"/>
    <property type="project" value="UniProtKB-KW"/>
</dbReference>